<accession>A0ACC5RE12</accession>
<evidence type="ECO:0000313" key="2">
    <source>
        <dbReference type="Proteomes" id="UP000616151"/>
    </source>
</evidence>
<sequence length="271" mass="29499">MKASRIGIYASLILLALLFALPVVWLVWTSLKLPVEAAAIPPVWVFTPQWSNYVDAWSDRGFASAFLNTVVIGIGTVIVSIAFGLPMGYGLARSPIRGKQAIGIGILFLRMLPEMIFLIPLYGIYRSLGLFDTWTGMILAFQIITLPFAVWLLRGFVEGVPVDIEDVARVDGCTDFQVLTRITMPLILPGIVASAMFTFVSVWGGLLFPLALGYSHAETISVAIANFRGYSNFQWPVMAAGAIIATIPQILFFGFVQRHLVAGLTVGSVKG</sequence>
<comment type="caution">
    <text evidence="1">The sequence shown here is derived from an EMBL/GenBank/DDBJ whole genome shotgun (WGS) entry which is preliminary data.</text>
</comment>
<dbReference type="EMBL" id="JAENHL010000008">
    <property type="protein sequence ID" value="MBK1870608.1"/>
    <property type="molecule type" value="Genomic_DNA"/>
</dbReference>
<proteinExistence type="predicted"/>
<name>A0ACC5RE12_9HYPH</name>
<protein>
    <submittedName>
        <fullName evidence="1">Carbohydrate ABC transporter permease</fullName>
    </submittedName>
</protein>
<evidence type="ECO:0000313" key="1">
    <source>
        <dbReference type="EMBL" id="MBK1870608.1"/>
    </source>
</evidence>
<organism evidence="1 2">
    <name type="scientific">Taklimakanibacter albus</name>
    <dbReference type="NCBI Taxonomy" id="2800327"/>
    <lineage>
        <taxon>Bacteria</taxon>
        <taxon>Pseudomonadati</taxon>
        <taxon>Pseudomonadota</taxon>
        <taxon>Alphaproteobacteria</taxon>
        <taxon>Hyphomicrobiales</taxon>
        <taxon>Aestuariivirgaceae</taxon>
        <taxon>Taklimakanibacter</taxon>
    </lineage>
</organism>
<keyword evidence="2" id="KW-1185">Reference proteome</keyword>
<dbReference type="Proteomes" id="UP000616151">
    <property type="component" value="Unassembled WGS sequence"/>
</dbReference>
<reference evidence="1" key="1">
    <citation type="submission" date="2021-01" db="EMBL/GenBank/DDBJ databases">
        <authorList>
            <person name="Sun Q."/>
        </authorList>
    </citation>
    <scope>NUCLEOTIDE SEQUENCE</scope>
    <source>
        <strain evidence="1">YIM B02566</strain>
    </source>
</reference>
<gene>
    <name evidence="1" type="ORF">JHL16_29860</name>
</gene>